<dbReference type="Gene3D" id="2.130.10.130">
    <property type="entry name" value="Integrin alpha, N-terminal"/>
    <property type="match status" value="2"/>
</dbReference>
<dbReference type="PANTHER" id="PTHR46580:SF4">
    <property type="entry name" value="ATP_GTP-BINDING PROTEIN"/>
    <property type="match status" value="1"/>
</dbReference>
<dbReference type="InterPro" id="IPR013517">
    <property type="entry name" value="FG-GAP"/>
</dbReference>
<keyword evidence="1 2" id="KW-0732">Signal</keyword>
<sequence>MRWLLVILLAAAAGGVVADSERQLGARGDLRASPMPRSIVSLDAVRDSTTAEQLPVVDERGRRESIEALSLPPVGMRAITWKMAARPAIRPVTYGWAIGYEMQEFPGAVAAGDVTGDQLLDIVVTTASGVDGAWGTGLWGTCSISVFSRNASGTLELVANYPLAAECRPDFGGIALGDLNRDGVMDVAAATNDGIAVLASDGQGNLKVEYSRVGREMNQLGVMDVDRDGNLDVIGIGWGSANGSSIQATTIYYGDGAGGISESAAMPSPQRGYNDLAIGDVDSDGIPDLIIASGADFDFWVIRHNGVDGFLPPQPYPRPGGIWGTYSVAVGDMNFDGRKDVIVNTYANNPNAGVWVYAQEADGRLAPPAQLATLDLPGELVIADLNGDRRDDLTVLHAGYDAVGSYVQLASGGLAAEVLDEDLAIPDEINPQGMVVVDVTGDRCPDVVFGRHDYGLIVMPREQCDVWSARTGGRLPALRHR</sequence>
<comment type="caution">
    <text evidence="3">The sequence shown here is derived from an EMBL/GenBank/DDBJ whole genome shotgun (WGS) entry which is preliminary data.</text>
</comment>
<dbReference type="RefSeq" id="WP_386706438.1">
    <property type="nucleotide sequence ID" value="NZ_JBHRYF010000001.1"/>
</dbReference>
<dbReference type="EMBL" id="JBHRYF010000001">
    <property type="protein sequence ID" value="MFC3659272.1"/>
    <property type="molecule type" value="Genomic_DNA"/>
</dbReference>
<feature type="signal peptide" evidence="2">
    <location>
        <begin position="1"/>
        <end position="18"/>
    </location>
</feature>
<dbReference type="Proteomes" id="UP001595724">
    <property type="component" value="Unassembled WGS sequence"/>
</dbReference>
<accession>A0ABV7USI0</accession>
<dbReference type="Pfam" id="PF13517">
    <property type="entry name" value="FG-GAP_3"/>
    <property type="match status" value="2"/>
</dbReference>
<evidence type="ECO:0000313" key="3">
    <source>
        <dbReference type="EMBL" id="MFC3659272.1"/>
    </source>
</evidence>
<evidence type="ECO:0000313" key="4">
    <source>
        <dbReference type="Proteomes" id="UP001595724"/>
    </source>
</evidence>
<protein>
    <submittedName>
        <fullName evidence="3">FG-GAP repeat domain-containing protein</fullName>
    </submittedName>
</protein>
<dbReference type="SUPFAM" id="SSF69318">
    <property type="entry name" value="Integrin alpha N-terminal domain"/>
    <property type="match status" value="1"/>
</dbReference>
<name>A0ABV7USI0_9GAMM</name>
<evidence type="ECO:0000256" key="1">
    <source>
        <dbReference type="ARBA" id="ARBA00022729"/>
    </source>
</evidence>
<dbReference type="InterPro" id="IPR028994">
    <property type="entry name" value="Integrin_alpha_N"/>
</dbReference>
<feature type="chain" id="PRO_5045376949" evidence="2">
    <location>
        <begin position="19"/>
        <end position="481"/>
    </location>
</feature>
<dbReference type="PANTHER" id="PTHR46580">
    <property type="entry name" value="SENSOR KINASE-RELATED"/>
    <property type="match status" value="1"/>
</dbReference>
<reference evidence="4" key="1">
    <citation type="journal article" date="2019" name="Int. J. Syst. Evol. Microbiol.">
        <title>The Global Catalogue of Microorganisms (GCM) 10K type strain sequencing project: providing services to taxonomists for standard genome sequencing and annotation.</title>
        <authorList>
            <consortium name="The Broad Institute Genomics Platform"/>
            <consortium name="The Broad Institute Genome Sequencing Center for Infectious Disease"/>
            <person name="Wu L."/>
            <person name="Ma J."/>
        </authorList>
    </citation>
    <scope>NUCLEOTIDE SEQUENCE [LARGE SCALE GENOMIC DNA]</scope>
    <source>
        <strain evidence="4">KCTC 42211</strain>
    </source>
</reference>
<organism evidence="3 4">
    <name type="scientific">Luteimonas notoginsengisoli</name>
    <dbReference type="NCBI Taxonomy" id="1578200"/>
    <lineage>
        <taxon>Bacteria</taxon>
        <taxon>Pseudomonadati</taxon>
        <taxon>Pseudomonadota</taxon>
        <taxon>Gammaproteobacteria</taxon>
        <taxon>Lysobacterales</taxon>
        <taxon>Lysobacteraceae</taxon>
        <taxon>Luteimonas</taxon>
    </lineage>
</organism>
<keyword evidence="4" id="KW-1185">Reference proteome</keyword>
<gene>
    <name evidence="3" type="ORF">ACFOM9_04150</name>
</gene>
<proteinExistence type="predicted"/>
<evidence type="ECO:0000256" key="2">
    <source>
        <dbReference type="SAM" id="SignalP"/>
    </source>
</evidence>